<dbReference type="Pfam" id="PF08338">
    <property type="entry name" value="DUF1731"/>
    <property type="match status" value="1"/>
</dbReference>
<comment type="similarity">
    <text evidence="1">Belongs to the NAD(P)-dependent epimerase/dehydratase family. SDR39U1 subfamily.</text>
</comment>
<evidence type="ECO:0000313" key="4">
    <source>
        <dbReference type="EMBL" id="GAA4442294.1"/>
    </source>
</evidence>
<dbReference type="RefSeq" id="WP_345030398.1">
    <property type="nucleotide sequence ID" value="NZ_BAABEY010000026.1"/>
</dbReference>
<feature type="domain" description="NAD-dependent epimerase/dehydratase" evidence="2">
    <location>
        <begin position="4"/>
        <end position="226"/>
    </location>
</feature>
<feature type="domain" description="DUF1731" evidence="3">
    <location>
        <begin position="256"/>
        <end position="298"/>
    </location>
</feature>
<proteinExistence type="inferred from homology"/>
<dbReference type="NCBIfam" id="TIGR01777">
    <property type="entry name" value="yfcH"/>
    <property type="match status" value="1"/>
</dbReference>
<dbReference type="PANTHER" id="PTHR11092:SF0">
    <property type="entry name" value="EPIMERASE FAMILY PROTEIN SDR39U1"/>
    <property type="match status" value="1"/>
</dbReference>
<dbReference type="Gene3D" id="3.40.50.720">
    <property type="entry name" value="NAD(P)-binding Rossmann-like Domain"/>
    <property type="match status" value="1"/>
</dbReference>
<dbReference type="EMBL" id="BAABEY010000026">
    <property type="protein sequence ID" value="GAA4442294.1"/>
    <property type="molecule type" value="Genomic_DNA"/>
</dbReference>
<name>A0ABP8M152_9BACT</name>
<evidence type="ECO:0000259" key="3">
    <source>
        <dbReference type="Pfam" id="PF08338"/>
    </source>
</evidence>
<reference evidence="5" key="1">
    <citation type="journal article" date="2019" name="Int. J. Syst. Evol. Microbiol.">
        <title>The Global Catalogue of Microorganisms (GCM) 10K type strain sequencing project: providing services to taxonomists for standard genome sequencing and annotation.</title>
        <authorList>
            <consortium name="The Broad Institute Genomics Platform"/>
            <consortium name="The Broad Institute Genome Sequencing Center for Infectious Disease"/>
            <person name="Wu L."/>
            <person name="Ma J."/>
        </authorList>
    </citation>
    <scope>NUCLEOTIDE SEQUENCE [LARGE SCALE GENOMIC DNA]</scope>
    <source>
        <strain evidence="5">JCM 31920</strain>
    </source>
</reference>
<dbReference type="Proteomes" id="UP001501508">
    <property type="component" value="Unassembled WGS sequence"/>
</dbReference>
<evidence type="ECO:0000259" key="2">
    <source>
        <dbReference type="Pfam" id="PF01370"/>
    </source>
</evidence>
<dbReference type="InterPro" id="IPR013549">
    <property type="entry name" value="DUF1731"/>
</dbReference>
<accession>A0ABP8M152</accession>
<dbReference type="PANTHER" id="PTHR11092">
    <property type="entry name" value="SUGAR NUCLEOTIDE EPIMERASE RELATED"/>
    <property type="match status" value="1"/>
</dbReference>
<gene>
    <name evidence="4" type="ORF">GCM10023091_28830</name>
</gene>
<dbReference type="InterPro" id="IPR001509">
    <property type="entry name" value="Epimerase_deHydtase"/>
</dbReference>
<dbReference type="SUPFAM" id="SSF51735">
    <property type="entry name" value="NAD(P)-binding Rossmann-fold domains"/>
    <property type="match status" value="1"/>
</dbReference>
<evidence type="ECO:0000256" key="1">
    <source>
        <dbReference type="ARBA" id="ARBA00009353"/>
    </source>
</evidence>
<comment type="caution">
    <text evidence="4">The sequence shown here is derived from an EMBL/GenBank/DDBJ whole genome shotgun (WGS) entry which is preliminary data.</text>
</comment>
<protein>
    <submittedName>
        <fullName evidence="4">TIGR01777 family oxidoreductase</fullName>
    </submittedName>
</protein>
<sequence>MKSILIAGGTGFVGKHLISFLAGRGYTLHVLTRKPIVDTPANTHFFRWDIDKKYIDRKAFEGVDTIINLTGENIAGKRWTRQRKKEIVESRVKPIGLLHQYVAENGFRIATFISSSAVGFYGTTTTNEIFDETSEEGDGFLPAVCRDWEASAQRFSDSGVRTVILRKGIITGKDGGMVKKISPMAKIGINVSLGSGKQFMPWIDIRDLVKIYEFIRSNPQMEGVYNAVAGQHITMNEFSKSLLQSFGRRSFLPNPPSFLIRLAFGEMSTMLLAGSRVSNEKLRKAGFQFEYDTIKKSLGS</sequence>
<keyword evidence="5" id="KW-1185">Reference proteome</keyword>
<dbReference type="InterPro" id="IPR036291">
    <property type="entry name" value="NAD(P)-bd_dom_sf"/>
</dbReference>
<dbReference type="InterPro" id="IPR010099">
    <property type="entry name" value="SDR39U1"/>
</dbReference>
<dbReference type="Pfam" id="PF01370">
    <property type="entry name" value="Epimerase"/>
    <property type="match status" value="1"/>
</dbReference>
<evidence type="ECO:0000313" key="5">
    <source>
        <dbReference type="Proteomes" id="UP001501508"/>
    </source>
</evidence>
<organism evidence="4 5">
    <name type="scientific">Ravibacter arvi</name>
    <dbReference type="NCBI Taxonomy" id="2051041"/>
    <lineage>
        <taxon>Bacteria</taxon>
        <taxon>Pseudomonadati</taxon>
        <taxon>Bacteroidota</taxon>
        <taxon>Cytophagia</taxon>
        <taxon>Cytophagales</taxon>
        <taxon>Spirosomataceae</taxon>
        <taxon>Ravibacter</taxon>
    </lineage>
</organism>